<evidence type="ECO:0000313" key="3">
    <source>
        <dbReference type="EMBL" id="SFP59160.1"/>
    </source>
</evidence>
<keyword evidence="1" id="KW-1133">Transmembrane helix</keyword>
<dbReference type="EMBL" id="FOXO01000004">
    <property type="protein sequence ID" value="SFP59160.1"/>
    <property type="molecule type" value="Genomic_DNA"/>
</dbReference>
<feature type="transmembrane region" description="Helical" evidence="1">
    <location>
        <begin position="64"/>
        <end position="84"/>
    </location>
</feature>
<feature type="transmembrane region" description="Helical" evidence="1">
    <location>
        <begin position="7"/>
        <end position="26"/>
    </location>
</feature>
<protein>
    <submittedName>
        <fullName evidence="3">Uncharacterized SAM-binding protein YcdF, DUF218 family</fullName>
    </submittedName>
</protein>
<name>A0A1I5RL76_9FIRM</name>
<gene>
    <name evidence="3" type="ORF">SAMN04487928_10477</name>
</gene>
<dbReference type="OrthoDB" id="9782395at2"/>
<dbReference type="InterPro" id="IPR014729">
    <property type="entry name" value="Rossmann-like_a/b/a_fold"/>
</dbReference>
<feature type="domain" description="DUF218" evidence="2">
    <location>
        <begin position="96"/>
        <end position="234"/>
    </location>
</feature>
<dbReference type="AlphaFoldDB" id="A0A1I5RL76"/>
<dbReference type="InterPro" id="IPR051599">
    <property type="entry name" value="Cell_Envelope_Assoc"/>
</dbReference>
<dbReference type="PANTHER" id="PTHR30336:SF4">
    <property type="entry name" value="ENVELOPE BIOGENESIS FACTOR ELYC"/>
    <property type="match status" value="1"/>
</dbReference>
<proteinExistence type="predicted"/>
<dbReference type="GO" id="GO:0000270">
    <property type="term" value="P:peptidoglycan metabolic process"/>
    <property type="evidence" value="ECO:0007669"/>
    <property type="project" value="TreeGrafter"/>
</dbReference>
<dbReference type="InterPro" id="IPR003848">
    <property type="entry name" value="DUF218"/>
</dbReference>
<accession>A0A1I5RL76</accession>
<evidence type="ECO:0000259" key="2">
    <source>
        <dbReference type="Pfam" id="PF02698"/>
    </source>
</evidence>
<dbReference type="Pfam" id="PF02698">
    <property type="entry name" value="DUF218"/>
    <property type="match status" value="1"/>
</dbReference>
<keyword evidence="1" id="KW-0472">Membrane</keyword>
<organism evidence="3 4">
    <name type="scientific">Butyrivibrio proteoclasticus</name>
    <dbReference type="NCBI Taxonomy" id="43305"/>
    <lineage>
        <taxon>Bacteria</taxon>
        <taxon>Bacillati</taxon>
        <taxon>Bacillota</taxon>
        <taxon>Clostridia</taxon>
        <taxon>Lachnospirales</taxon>
        <taxon>Lachnospiraceae</taxon>
        <taxon>Butyrivibrio</taxon>
    </lineage>
</organism>
<dbReference type="GO" id="GO:0043164">
    <property type="term" value="P:Gram-negative-bacterium-type cell wall biogenesis"/>
    <property type="evidence" value="ECO:0007669"/>
    <property type="project" value="TreeGrafter"/>
</dbReference>
<evidence type="ECO:0000256" key="1">
    <source>
        <dbReference type="SAM" id="Phobius"/>
    </source>
</evidence>
<dbReference type="GO" id="GO:0005886">
    <property type="term" value="C:plasma membrane"/>
    <property type="evidence" value="ECO:0007669"/>
    <property type="project" value="TreeGrafter"/>
</dbReference>
<evidence type="ECO:0000313" key="4">
    <source>
        <dbReference type="Proteomes" id="UP000182624"/>
    </source>
</evidence>
<reference evidence="4" key="1">
    <citation type="submission" date="2016-10" db="EMBL/GenBank/DDBJ databases">
        <authorList>
            <person name="Varghese N."/>
            <person name="Submissions S."/>
        </authorList>
    </citation>
    <scope>NUCLEOTIDE SEQUENCE [LARGE SCALE GENOMIC DNA]</scope>
    <source>
        <strain evidence="4">P18</strain>
    </source>
</reference>
<keyword evidence="1" id="KW-0812">Transmembrane</keyword>
<dbReference type="Gene3D" id="3.40.50.620">
    <property type="entry name" value="HUPs"/>
    <property type="match status" value="1"/>
</dbReference>
<dbReference type="PANTHER" id="PTHR30336">
    <property type="entry name" value="INNER MEMBRANE PROTEIN, PROBABLE PERMEASE"/>
    <property type="match status" value="1"/>
</dbReference>
<dbReference type="Proteomes" id="UP000182624">
    <property type="component" value="Unassembled WGS sequence"/>
</dbReference>
<feature type="transmembrane region" description="Helical" evidence="1">
    <location>
        <begin position="32"/>
        <end position="52"/>
    </location>
</feature>
<dbReference type="CDD" id="cd06259">
    <property type="entry name" value="YdcF-like"/>
    <property type="match status" value="1"/>
</dbReference>
<sequence length="253" mass="28180">MNPMRYILLTLIFICLAYSVSIYMVGSGTFSFVIWLAGAAIFGLAFFLAGKWRLLKVPIALRTISYVLIALAMTVLIICTIAMVSHFGDKGEKDLDYIVVLGAQMRDNGPSIIFKYRLDAAYTYLSENPDTICIVSGGQGQNESVSEGDGGKDYLVSRGIDPERVIAEPKAMDTSENIQYSLDIMKKAADVDKQLKVGIVTNNFHVFRGVHLAKMLTDDEVCGIAAYTVPWYLPNNMVRECFGIIRDFRKMRI</sequence>
<keyword evidence="4" id="KW-1185">Reference proteome</keyword>